<dbReference type="EMBL" id="AGNL01003038">
    <property type="protein sequence ID" value="EJK75261.1"/>
    <property type="molecule type" value="Genomic_DNA"/>
</dbReference>
<name>K0TLF9_THAOC</name>
<feature type="compositionally biased region" description="Polar residues" evidence="6">
    <location>
        <begin position="613"/>
        <end position="627"/>
    </location>
</feature>
<evidence type="ECO:0000259" key="7">
    <source>
        <dbReference type="Pfam" id="PF00852"/>
    </source>
</evidence>
<gene>
    <name evidence="8" type="ORF">THAOC_03018</name>
</gene>
<dbReference type="InterPro" id="IPR001503">
    <property type="entry name" value="Glyco_trans_10"/>
</dbReference>
<protein>
    <recommendedName>
        <fullName evidence="5">Fucosyltransferase</fullName>
        <ecNumber evidence="5">2.4.1.-</ecNumber>
    </recommendedName>
</protein>
<evidence type="ECO:0000256" key="2">
    <source>
        <dbReference type="ARBA" id="ARBA00008919"/>
    </source>
</evidence>
<dbReference type="InterPro" id="IPR038577">
    <property type="entry name" value="GT10-like_C_sf"/>
</dbReference>
<keyword evidence="5" id="KW-0472">Membrane</keyword>
<dbReference type="Gene3D" id="3.40.50.300">
    <property type="entry name" value="P-loop containing nucleotide triphosphate hydrolases"/>
    <property type="match status" value="1"/>
</dbReference>
<dbReference type="OrthoDB" id="41604at2759"/>
<keyword evidence="5" id="KW-0333">Golgi apparatus</keyword>
<dbReference type="SUPFAM" id="SSF53756">
    <property type="entry name" value="UDP-Glycosyltransferase/glycogen phosphorylase"/>
    <property type="match status" value="1"/>
</dbReference>
<dbReference type="Pfam" id="PF00852">
    <property type="entry name" value="Glyco_transf_10"/>
    <property type="match status" value="1"/>
</dbReference>
<evidence type="ECO:0000256" key="3">
    <source>
        <dbReference type="ARBA" id="ARBA00022676"/>
    </source>
</evidence>
<accession>K0TLF9</accession>
<dbReference type="PANTHER" id="PTHR11929">
    <property type="entry name" value="ALPHA- 1,3 -FUCOSYLTRANSFERASE"/>
    <property type="match status" value="1"/>
</dbReference>
<dbReference type="EC" id="2.4.1.-" evidence="5"/>
<dbReference type="PANTHER" id="PTHR11929:SF194">
    <property type="entry name" value="ALPHA-(1,3)-FUCOSYLTRANSFERASE 10"/>
    <property type="match status" value="1"/>
</dbReference>
<dbReference type="Proteomes" id="UP000266841">
    <property type="component" value="Unassembled WGS sequence"/>
</dbReference>
<evidence type="ECO:0000256" key="4">
    <source>
        <dbReference type="ARBA" id="ARBA00022679"/>
    </source>
</evidence>
<dbReference type="InterPro" id="IPR055270">
    <property type="entry name" value="Glyco_tran_10_C"/>
</dbReference>
<feature type="region of interest" description="Disordered" evidence="6">
    <location>
        <begin position="289"/>
        <end position="331"/>
    </location>
</feature>
<comment type="pathway">
    <text evidence="1">Protein modification; protein glycosylation.</text>
</comment>
<evidence type="ECO:0000256" key="5">
    <source>
        <dbReference type="RuleBase" id="RU003832"/>
    </source>
</evidence>
<dbReference type="GO" id="GO:0032580">
    <property type="term" value="C:Golgi cisterna membrane"/>
    <property type="evidence" value="ECO:0007669"/>
    <property type="project" value="UniProtKB-SubCell"/>
</dbReference>
<feature type="region of interest" description="Disordered" evidence="6">
    <location>
        <begin position="613"/>
        <end position="642"/>
    </location>
</feature>
<comment type="caution">
    <text evidence="8">The sequence shown here is derived from an EMBL/GenBank/DDBJ whole genome shotgun (WGS) entry which is preliminary data.</text>
</comment>
<evidence type="ECO:0000313" key="9">
    <source>
        <dbReference type="Proteomes" id="UP000266841"/>
    </source>
</evidence>
<organism evidence="8 9">
    <name type="scientific">Thalassiosira oceanica</name>
    <name type="common">Marine diatom</name>
    <dbReference type="NCBI Taxonomy" id="159749"/>
    <lineage>
        <taxon>Eukaryota</taxon>
        <taxon>Sar</taxon>
        <taxon>Stramenopiles</taxon>
        <taxon>Ochrophyta</taxon>
        <taxon>Bacillariophyta</taxon>
        <taxon>Coscinodiscophyceae</taxon>
        <taxon>Thalassiosirophycidae</taxon>
        <taxon>Thalassiosirales</taxon>
        <taxon>Thalassiosiraceae</taxon>
        <taxon>Thalassiosira</taxon>
    </lineage>
</organism>
<evidence type="ECO:0000256" key="1">
    <source>
        <dbReference type="ARBA" id="ARBA00004922"/>
    </source>
</evidence>
<evidence type="ECO:0000313" key="8">
    <source>
        <dbReference type="EMBL" id="EJK75261.1"/>
    </source>
</evidence>
<feature type="domain" description="Fucosyltransferase C-terminal" evidence="7">
    <location>
        <begin position="876"/>
        <end position="955"/>
    </location>
</feature>
<dbReference type="eggNOG" id="ENOG502SDD9">
    <property type="taxonomic scope" value="Eukaryota"/>
</dbReference>
<dbReference type="UniPathway" id="UPA00378"/>
<keyword evidence="3 5" id="KW-0328">Glycosyltransferase</keyword>
<dbReference type="OMA" id="VFGIFNP"/>
<dbReference type="GO" id="GO:0046920">
    <property type="term" value="F:alpha-(1-&gt;3)-fucosyltransferase activity"/>
    <property type="evidence" value="ECO:0007669"/>
    <property type="project" value="TreeGrafter"/>
</dbReference>
<dbReference type="InterPro" id="IPR027417">
    <property type="entry name" value="P-loop_NTPase"/>
</dbReference>
<comment type="similarity">
    <text evidence="2 5">Belongs to the glycosyltransferase 10 family.</text>
</comment>
<proteinExistence type="inferred from homology"/>
<sequence length="996" mass="111476">MMAIMKHVAAASALFSCFIVGTIVVLDNTSHGHGKLVRRGPEEESGHQMQSTMLLRRLFMGLGKEKQICNIEIAKPPVDAPIPHTYLASYPGAGAKRVRQFVKALTGLKVQFDYEHEPKPNAVVVQTRFPHKSGMLPPWRKHIRRAVVVIRNPLYALPALFDELYASKKTLPAKFQPDVPSFVEPHFDLGEASVPEWVSWRDRMFESQMVQYREFVKYWITNFPRDSRLVIAYEDIMNEKKGAADAIRLAEFIQEVEEVPRTPQMNEVECIWETLFTHKQGNLIHQSDAEGGQSLADDSNDGGSAPASMYEGNQSPTMSERPSLQSESGQLVAGIGTQSMAESTGGARPMPMGDTNQLRKRRLDSYIIPHPSSMNASLGARPFTIQQLNMMATVLHHLIVELQDKDPRLDKILISFRDENLDLVKMQDGRTFHVFEVTPPGVESHIVPNFLMGLFEPDALSTRLITEPELAIYQNGAQVPLETTIVTQTTHLDLLALYKIFKPGFDEVFFVLSKTGTQHDSQINEEVCEFNNVLCLEPEDQQFSNEDELDQVIRQLIVKFHARFSFYFGPLSNVLSLSGENIKERLIEMNEALSNAAADQSYVNAKFGLGISTPNSGSATQPQGTQKQPEKKLAQTGGMAQNGPSNGRLFYCGSSGPAGNRKVSLLGIYLANAFFPELRGGPPGSGEESATELTTESIKDATTDDFLVFFMHQYCEVNVLDFPGLQLHINHPSNNNNDFMGKFNPPSDNIFVIGPHDEGSHSLHLPYGVMKWYNSVKAMGLEMSKLFVVDERPKSSRENFCLYAETVYADFRELAAHKISQIRPIYAVGSCQGNYQAGAIVEKGRPPKCQPYAYGQQPMEVMLPQNLNREVVVAKKSISNTFRFIIVIEDANIPGYITERIFDAFLSGAIPIYYGSTEVFGIFNPKAFIFYDITYPDAALELISSLERNPDAYEQMINEPILANGQRTIEKYFSFEDIIGNGALKQRVRKKLGFEL</sequence>
<dbReference type="AlphaFoldDB" id="K0TLF9"/>
<keyword evidence="5" id="KW-0812">Transmembrane</keyword>
<reference evidence="8 9" key="1">
    <citation type="journal article" date="2012" name="Genome Biol.">
        <title>Genome and low-iron response of an oceanic diatom adapted to chronic iron limitation.</title>
        <authorList>
            <person name="Lommer M."/>
            <person name="Specht M."/>
            <person name="Roy A.S."/>
            <person name="Kraemer L."/>
            <person name="Andreson R."/>
            <person name="Gutowska M.A."/>
            <person name="Wolf J."/>
            <person name="Bergner S.V."/>
            <person name="Schilhabel M.B."/>
            <person name="Klostermeier U.C."/>
            <person name="Beiko R.G."/>
            <person name="Rosenstiel P."/>
            <person name="Hippler M."/>
            <person name="Laroche J."/>
        </authorList>
    </citation>
    <scope>NUCLEOTIDE SEQUENCE [LARGE SCALE GENOMIC DNA]</scope>
    <source>
        <strain evidence="8 9">CCMP1005</strain>
    </source>
</reference>
<evidence type="ECO:0000256" key="6">
    <source>
        <dbReference type="SAM" id="MobiDB-lite"/>
    </source>
</evidence>
<feature type="compositionally biased region" description="Polar residues" evidence="6">
    <location>
        <begin position="311"/>
        <end position="329"/>
    </location>
</feature>
<dbReference type="Gene3D" id="3.40.50.11660">
    <property type="entry name" value="Glycosyl transferase family 10, C-terminal domain"/>
    <property type="match status" value="1"/>
</dbReference>
<comment type="subcellular location">
    <subcellularLocation>
        <location evidence="5">Golgi apparatus</location>
        <location evidence="5">Golgi stack membrane</location>
        <topology evidence="5">Single-pass type II membrane protein</topology>
    </subcellularLocation>
</comment>
<keyword evidence="4 5" id="KW-0808">Transferase</keyword>
<keyword evidence="9" id="KW-1185">Reference proteome</keyword>
<dbReference type="PROSITE" id="PS51257">
    <property type="entry name" value="PROKAR_LIPOPROTEIN"/>
    <property type="match status" value="1"/>
</dbReference>